<dbReference type="STRING" id="1250231.SAMN04488552_0543"/>
<proteinExistence type="predicted"/>
<dbReference type="CDD" id="cd02440">
    <property type="entry name" value="AdoMet_MTases"/>
    <property type="match status" value="1"/>
</dbReference>
<dbReference type="AlphaFoldDB" id="A0A1H1L4N1"/>
<name>A0A1H1L4N1_9FLAO</name>
<gene>
    <name evidence="1" type="ORF">SAMN04488552_0543</name>
</gene>
<keyword evidence="1" id="KW-0489">Methyltransferase</keyword>
<evidence type="ECO:0000313" key="1">
    <source>
        <dbReference type="EMBL" id="SDR69232.1"/>
    </source>
</evidence>
<protein>
    <submittedName>
        <fullName evidence="1">Methyltransferase domain-containing protein</fullName>
    </submittedName>
</protein>
<reference evidence="1 2" key="1">
    <citation type="submission" date="2016-10" db="EMBL/GenBank/DDBJ databases">
        <authorList>
            <person name="Varghese N."/>
            <person name="Submissions S."/>
        </authorList>
    </citation>
    <scope>NUCLEOTIDE SEQUENCE [LARGE SCALE GENOMIC DNA]</scope>
    <source>
        <strain evidence="1 2">Mar_2010_102</strain>
    </source>
</reference>
<dbReference type="GO" id="GO:0032259">
    <property type="term" value="P:methylation"/>
    <property type="evidence" value="ECO:0007669"/>
    <property type="project" value="UniProtKB-KW"/>
</dbReference>
<dbReference type="SUPFAM" id="SSF53335">
    <property type="entry name" value="S-adenosyl-L-methionine-dependent methyltransferases"/>
    <property type="match status" value="1"/>
</dbReference>
<dbReference type="Proteomes" id="UP000198858">
    <property type="component" value="Chromosome I"/>
</dbReference>
<dbReference type="PANTHER" id="PTHR43861">
    <property type="entry name" value="TRANS-ACONITATE 2-METHYLTRANSFERASE-RELATED"/>
    <property type="match status" value="1"/>
</dbReference>
<organism evidence="1 2">
    <name type="scientific">Christiangramia echinicola</name>
    <dbReference type="NCBI Taxonomy" id="279359"/>
    <lineage>
        <taxon>Bacteria</taxon>
        <taxon>Pseudomonadati</taxon>
        <taxon>Bacteroidota</taxon>
        <taxon>Flavobacteriia</taxon>
        <taxon>Flavobacteriales</taxon>
        <taxon>Flavobacteriaceae</taxon>
        <taxon>Christiangramia</taxon>
    </lineage>
</organism>
<dbReference type="RefSeq" id="WP_089661191.1">
    <property type="nucleotide sequence ID" value="NZ_LT629745.1"/>
</dbReference>
<evidence type="ECO:0000313" key="2">
    <source>
        <dbReference type="Proteomes" id="UP000198858"/>
    </source>
</evidence>
<dbReference type="EMBL" id="LT629745">
    <property type="protein sequence ID" value="SDR69232.1"/>
    <property type="molecule type" value="Genomic_DNA"/>
</dbReference>
<dbReference type="InterPro" id="IPR029063">
    <property type="entry name" value="SAM-dependent_MTases_sf"/>
</dbReference>
<dbReference type="GO" id="GO:0008168">
    <property type="term" value="F:methyltransferase activity"/>
    <property type="evidence" value="ECO:0007669"/>
    <property type="project" value="UniProtKB-KW"/>
</dbReference>
<sequence>MDLIPKEYYRELEKEIIECPTCATTSFSVLCTKDRYSMDIQSVICKKCSLIYLNPRPTEVEMNNFYENHYRQLYESIKTPTKEYINEGPFIPRANFVLEKIKPYLNKAKSYLDIGCAEGTLIAKVENEHPNVKTFGLEPDKNFGNYAKENSKAEIFLGGYKSFLKEKRESNFDVITCTHVLEHILFPKEFLKGISCLMTQNSIFYIEVPNILDNRVKGVGSVHLGHVMSFDPESLEILLKLSGFEIVEFYEKGLPAKTPSMAIICRLARREQDVKLPSDEKINQKGKLFSTRVCEGKSVRNSKYNFLDILRKKLFVST</sequence>
<keyword evidence="2" id="KW-1185">Reference proteome</keyword>
<dbReference type="Pfam" id="PF13489">
    <property type="entry name" value="Methyltransf_23"/>
    <property type="match status" value="1"/>
</dbReference>
<keyword evidence="1" id="KW-0808">Transferase</keyword>
<accession>A0A1H1L4N1</accession>
<dbReference type="PANTHER" id="PTHR43861:SF6">
    <property type="entry name" value="METHYLTRANSFERASE TYPE 11"/>
    <property type="match status" value="1"/>
</dbReference>
<dbReference type="Gene3D" id="3.40.50.150">
    <property type="entry name" value="Vaccinia Virus protein VP39"/>
    <property type="match status" value="1"/>
</dbReference>